<dbReference type="EMBL" id="JBBVGT010000003">
    <property type="protein sequence ID" value="MFB5946467.1"/>
    <property type="molecule type" value="Genomic_DNA"/>
</dbReference>
<dbReference type="RefSeq" id="WP_375557996.1">
    <property type="nucleotide sequence ID" value="NZ_JBBVGT010000003.1"/>
</dbReference>
<gene>
    <name evidence="5" type="ORF">WKR92_11550</name>
</gene>
<dbReference type="Proteomes" id="UP001580928">
    <property type="component" value="Unassembled WGS sequence"/>
</dbReference>
<keyword evidence="6" id="KW-1185">Reference proteome</keyword>
<evidence type="ECO:0000313" key="5">
    <source>
        <dbReference type="EMBL" id="MFB5946467.1"/>
    </source>
</evidence>
<evidence type="ECO:0000256" key="2">
    <source>
        <dbReference type="ARBA" id="ARBA00006966"/>
    </source>
</evidence>
<keyword evidence="3" id="KW-0663">Pyridoxal phosphate</keyword>
<sequence length="345" mass="38679">MYNFKNDYSEGAHPAILKKLLETNEVQQDGYGEDEYSAEAKNLIKQKLNNPEASVYFVSGGTQTNLLVISILLKAHEAVISATTGHIYSHETGAIEATGHRIITVDTDDGKLRPHDISNILNEYSLRPHVVKPKMVYISNSTEIGTIYHKNELEELSQFCKLNNLWLFMDGARLGQALTAEDNDLSLADIARLTDVFYIGGTKNGALLGEAVIFNQPQVAPEFDYLLKQKGALLAKGRVLGIQFLELFRDDLYFKLGNHANNMAMKISVALREKGYSFLTESTTNQIFPILPRLLIDSLSQKYLFYEWAAIDDQHSAVRLITSWATKEEAVDVFIADFSSFSDKI</sequence>
<dbReference type="SUPFAM" id="SSF53383">
    <property type="entry name" value="PLP-dependent transferases"/>
    <property type="match status" value="1"/>
</dbReference>
<evidence type="ECO:0000259" key="4">
    <source>
        <dbReference type="Pfam" id="PF01212"/>
    </source>
</evidence>
<organism evidence="5 6">
    <name type="scientific">Albibacterium profundi</name>
    <dbReference type="NCBI Taxonomy" id="3134906"/>
    <lineage>
        <taxon>Bacteria</taxon>
        <taxon>Pseudomonadati</taxon>
        <taxon>Bacteroidota</taxon>
        <taxon>Sphingobacteriia</taxon>
        <taxon>Sphingobacteriales</taxon>
        <taxon>Sphingobacteriaceae</taxon>
        <taxon>Albibacterium</taxon>
    </lineage>
</organism>
<protein>
    <submittedName>
        <fullName evidence="5">Low specificity L-threonine aldolase</fullName>
    </submittedName>
</protein>
<evidence type="ECO:0000256" key="1">
    <source>
        <dbReference type="ARBA" id="ARBA00001933"/>
    </source>
</evidence>
<dbReference type="Gene3D" id="3.40.640.10">
    <property type="entry name" value="Type I PLP-dependent aspartate aminotransferase-like (Major domain)"/>
    <property type="match status" value="1"/>
</dbReference>
<dbReference type="InterPro" id="IPR001597">
    <property type="entry name" value="ArAA_b-elim_lyase/Thr_aldolase"/>
</dbReference>
<proteinExistence type="inferred from homology"/>
<dbReference type="InterPro" id="IPR015422">
    <property type="entry name" value="PyrdxlP-dep_Trfase_small"/>
</dbReference>
<dbReference type="PANTHER" id="PTHR48097:SF5">
    <property type="entry name" value="LOW SPECIFICITY L-THREONINE ALDOLASE"/>
    <property type="match status" value="1"/>
</dbReference>
<accession>A0ABV5CFZ7</accession>
<evidence type="ECO:0000313" key="6">
    <source>
        <dbReference type="Proteomes" id="UP001580928"/>
    </source>
</evidence>
<dbReference type="Gene3D" id="3.90.1150.10">
    <property type="entry name" value="Aspartate Aminotransferase, domain 1"/>
    <property type="match status" value="1"/>
</dbReference>
<dbReference type="InterPro" id="IPR015421">
    <property type="entry name" value="PyrdxlP-dep_Trfase_major"/>
</dbReference>
<comment type="similarity">
    <text evidence="2">Belongs to the threonine aldolase family.</text>
</comment>
<dbReference type="Pfam" id="PF01212">
    <property type="entry name" value="Beta_elim_lyase"/>
    <property type="match status" value="1"/>
</dbReference>
<evidence type="ECO:0000256" key="3">
    <source>
        <dbReference type="ARBA" id="ARBA00022898"/>
    </source>
</evidence>
<name>A0ABV5CFZ7_9SPHI</name>
<comment type="caution">
    <text evidence="5">The sequence shown here is derived from an EMBL/GenBank/DDBJ whole genome shotgun (WGS) entry which is preliminary data.</text>
</comment>
<reference evidence="5 6" key="1">
    <citation type="submission" date="2024-04" db="EMBL/GenBank/DDBJ databases">
        <title>Albibacterium profundi sp. nov., isolated from sediment of the Challenger Deep of Mariana Trench.</title>
        <authorList>
            <person name="Wang Y."/>
        </authorList>
    </citation>
    <scope>NUCLEOTIDE SEQUENCE [LARGE SCALE GENOMIC DNA]</scope>
    <source>
        <strain evidence="5 6">RHL897</strain>
    </source>
</reference>
<dbReference type="InterPro" id="IPR015424">
    <property type="entry name" value="PyrdxlP-dep_Trfase"/>
</dbReference>
<feature type="domain" description="Aromatic amino acid beta-eliminating lyase/threonine aldolase" evidence="4">
    <location>
        <begin position="15"/>
        <end position="221"/>
    </location>
</feature>
<comment type="cofactor">
    <cofactor evidence="1">
        <name>pyridoxal 5'-phosphate</name>
        <dbReference type="ChEBI" id="CHEBI:597326"/>
    </cofactor>
</comment>
<dbReference type="PANTHER" id="PTHR48097">
    <property type="entry name" value="L-THREONINE ALDOLASE-RELATED"/>
    <property type="match status" value="1"/>
</dbReference>